<dbReference type="PANTHER" id="PTHR35149">
    <property type="entry name" value="SLL5132 PROTEIN"/>
    <property type="match status" value="1"/>
</dbReference>
<organism evidence="4 5">
    <name type="scientific">Agrococcus terreus</name>
    <dbReference type="NCBI Taxonomy" id="574649"/>
    <lineage>
        <taxon>Bacteria</taxon>
        <taxon>Bacillati</taxon>
        <taxon>Actinomycetota</taxon>
        <taxon>Actinomycetes</taxon>
        <taxon>Micrococcales</taxon>
        <taxon>Microbacteriaceae</taxon>
        <taxon>Agrococcus</taxon>
    </lineage>
</organism>
<evidence type="ECO:0000313" key="4">
    <source>
        <dbReference type="EMBL" id="GGN89338.1"/>
    </source>
</evidence>
<protein>
    <recommendedName>
        <fullName evidence="6">DUF262 domain-containing protein</fullName>
    </recommendedName>
</protein>
<feature type="compositionally biased region" description="Acidic residues" evidence="1">
    <location>
        <begin position="637"/>
        <end position="647"/>
    </location>
</feature>
<gene>
    <name evidence="4" type="ORF">GCM10010968_25890</name>
</gene>
<accession>A0ABQ2KQ53</accession>
<dbReference type="RefSeq" id="WP_188718710.1">
    <property type="nucleotide sequence ID" value="NZ_BAABBD010000004.1"/>
</dbReference>
<evidence type="ECO:0000259" key="3">
    <source>
        <dbReference type="Pfam" id="PF07510"/>
    </source>
</evidence>
<keyword evidence="5" id="KW-1185">Reference proteome</keyword>
<feature type="region of interest" description="Disordered" evidence="1">
    <location>
        <begin position="610"/>
        <end position="647"/>
    </location>
</feature>
<dbReference type="Pfam" id="PF07510">
    <property type="entry name" value="GmrSD_C"/>
    <property type="match status" value="1"/>
</dbReference>
<reference evidence="5" key="1">
    <citation type="journal article" date="2019" name="Int. J. Syst. Evol. Microbiol.">
        <title>The Global Catalogue of Microorganisms (GCM) 10K type strain sequencing project: providing services to taxonomists for standard genome sequencing and annotation.</title>
        <authorList>
            <consortium name="The Broad Institute Genomics Platform"/>
            <consortium name="The Broad Institute Genome Sequencing Center for Infectious Disease"/>
            <person name="Wu L."/>
            <person name="Ma J."/>
        </authorList>
    </citation>
    <scope>NUCLEOTIDE SEQUENCE [LARGE SCALE GENOMIC DNA]</scope>
    <source>
        <strain evidence="5">CGMCC 1.6960</strain>
    </source>
</reference>
<feature type="domain" description="GmrSD restriction endonucleases N-terminal" evidence="2">
    <location>
        <begin position="8"/>
        <end position="265"/>
    </location>
</feature>
<evidence type="ECO:0008006" key="6">
    <source>
        <dbReference type="Google" id="ProtNLM"/>
    </source>
</evidence>
<sequence>MQPFNAVIEKLLGSPIEYQIPSFQRPYSWGKEQLDVLWLDLLEQYRLALPNWERRIGDDFADRVEHLPRHYMGTLVLKPGPEARPQRVAVIDGQQRLTTIVLMLAVLRDRVVAGAADLTEREAEWERLSYDYLLNQRSSASPLRLSSLDADAIALEAILKNKTGQPVSATQIGLDGRRRYPVLNAYRYFHAEYARSRVNPGTPQLETYADLFPIDLGLLEAVITTRLKFIEIRVDNNDDANAIFASLNAKGLGLSQLQLVKNLIFMVGRDEESRVQQKWKQISDLVEDEKSQNLLLWADIVSRGKTILQSKTYEEIQRQLSTAGNDAAAVENYLDQLRSRAQVFGRLLRPELISDLELRSAVQRVLRAGNVTPYAILLYILVELDAGRADRQQVLAALAHVESYLVRRFLADKSPQNLTTQFATAIGRAIGADGTLESRVATALGAQPENWPNDSVIMAIGPRVDFYHNQKVAQRMLVLERLDHFLDPSSQLNYELTDRSIEHVLPQAQVASWSASLAEIGDSLEEVHRDLLHTIGNLTVVTPDENSRLGVLLMPEKSALYQNSAYPLTRELANHFEWQEVEGYWGSTGIRARSEELLSRACSLWPRPASSPFKSLENVETDASDEGERTEGFAGVPDEEVQGETAF</sequence>
<dbReference type="InterPro" id="IPR004919">
    <property type="entry name" value="GmrSD_N"/>
</dbReference>
<name>A0ABQ2KQ53_9MICO</name>
<dbReference type="InterPro" id="IPR011089">
    <property type="entry name" value="GmrSD_C"/>
</dbReference>
<evidence type="ECO:0000259" key="2">
    <source>
        <dbReference type="Pfam" id="PF03235"/>
    </source>
</evidence>
<evidence type="ECO:0000256" key="1">
    <source>
        <dbReference type="SAM" id="MobiDB-lite"/>
    </source>
</evidence>
<dbReference type="Pfam" id="PF03235">
    <property type="entry name" value="GmrSD_N"/>
    <property type="match status" value="1"/>
</dbReference>
<proteinExistence type="predicted"/>
<feature type="domain" description="GmrSD restriction endonucleases C-terminal" evidence="3">
    <location>
        <begin position="463"/>
        <end position="598"/>
    </location>
</feature>
<dbReference type="Proteomes" id="UP000626982">
    <property type="component" value="Unassembled WGS sequence"/>
</dbReference>
<comment type="caution">
    <text evidence="4">The sequence shown here is derived from an EMBL/GenBank/DDBJ whole genome shotgun (WGS) entry which is preliminary data.</text>
</comment>
<evidence type="ECO:0000313" key="5">
    <source>
        <dbReference type="Proteomes" id="UP000626982"/>
    </source>
</evidence>
<dbReference type="EMBL" id="BMLM01000002">
    <property type="protein sequence ID" value="GGN89338.1"/>
    <property type="molecule type" value="Genomic_DNA"/>
</dbReference>
<dbReference type="PANTHER" id="PTHR35149:SF1">
    <property type="entry name" value="DUF5655 DOMAIN-CONTAINING PROTEIN"/>
    <property type="match status" value="1"/>
</dbReference>